<feature type="transmembrane region" description="Helical" evidence="1">
    <location>
        <begin position="120"/>
        <end position="142"/>
    </location>
</feature>
<dbReference type="RefSeq" id="WP_207600288.1">
    <property type="nucleotide sequence ID" value="NZ_JAFNJU010000009.1"/>
</dbReference>
<evidence type="ECO:0000256" key="1">
    <source>
        <dbReference type="SAM" id="Phobius"/>
    </source>
</evidence>
<feature type="transmembrane region" description="Helical" evidence="1">
    <location>
        <begin position="58"/>
        <end position="78"/>
    </location>
</feature>
<dbReference type="EMBL" id="JAFNJU010000009">
    <property type="protein sequence ID" value="MBO1265766.1"/>
    <property type="molecule type" value="Genomic_DNA"/>
</dbReference>
<keyword evidence="1" id="KW-0812">Transmembrane</keyword>
<organism evidence="2 3">
    <name type="scientific">Proteiniclasticum aestuarii</name>
    <dbReference type="NCBI Taxonomy" id="2817862"/>
    <lineage>
        <taxon>Bacteria</taxon>
        <taxon>Bacillati</taxon>
        <taxon>Bacillota</taxon>
        <taxon>Clostridia</taxon>
        <taxon>Eubacteriales</taxon>
        <taxon>Clostridiaceae</taxon>
        <taxon>Proteiniclasticum</taxon>
    </lineage>
</organism>
<proteinExistence type="predicted"/>
<gene>
    <name evidence="2" type="ORF">J3A84_12070</name>
</gene>
<protein>
    <recommendedName>
        <fullName evidence="4">Rod shape-determining protein MreD</fullName>
    </recommendedName>
</protein>
<comment type="caution">
    <text evidence="2">The sequence shown here is derived from an EMBL/GenBank/DDBJ whole genome shotgun (WGS) entry which is preliminary data.</text>
</comment>
<keyword evidence="1" id="KW-1133">Transmembrane helix</keyword>
<evidence type="ECO:0000313" key="2">
    <source>
        <dbReference type="EMBL" id="MBO1265766.1"/>
    </source>
</evidence>
<sequence length="156" mass="17579">MFTAVFLLLIDQTVLPFLSVFGSYGSILFSFFGLFAMMTDYEDAITLALVAGVMQDLFFPYAFGLNSLMNLFLYLGLSRIGLSLKEGKKTIPILFVTLAQGVKTLLILLILFVFGIRGNIFSIIVTPAYTMILCILIYKIVVSYSRIPIVKKEWRF</sequence>
<dbReference type="AlphaFoldDB" id="A0A939HD46"/>
<dbReference type="Proteomes" id="UP000664218">
    <property type="component" value="Unassembled WGS sequence"/>
</dbReference>
<keyword evidence="1" id="KW-0472">Membrane</keyword>
<accession>A0A939HD46</accession>
<keyword evidence="3" id="KW-1185">Reference proteome</keyword>
<evidence type="ECO:0000313" key="3">
    <source>
        <dbReference type="Proteomes" id="UP000664218"/>
    </source>
</evidence>
<feature type="transmembrane region" description="Helical" evidence="1">
    <location>
        <begin position="14"/>
        <end position="38"/>
    </location>
</feature>
<evidence type="ECO:0008006" key="4">
    <source>
        <dbReference type="Google" id="ProtNLM"/>
    </source>
</evidence>
<feature type="transmembrane region" description="Helical" evidence="1">
    <location>
        <begin position="90"/>
        <end position="114"/>
    </location>
</feature>
<reference evidence="2" key="1">
    <citation type="submission" date="2021-03" db="EMBL/GenBank/DDBJ databases">
        <title>Proteiniclasticum marinus sp. nov., isolated from tidal flat sediment.</title>
        <authorList>
            <person name="Namirimu T."/>
            <person name="Yang J.-A."/>
            <person name="Yang S.-H."/>
            <person name="Kim Y.-J."/>
            <person name="Kwon K.K."/>
        </authorList>
    </citation>
    <scope>NUCLEOTIDE SEQUENCE</scope>
    <source>
        <strain evidence="2">SCR006</strain>
    </source>
</reference>
<name>A0A939HD46_9CLOT</name>